<dbReference type="Pfam" id="PF13377">
    <property type="entry name" value="Peripla_BP_3"/>
    <property type="match status" value="1"/>
</dbReference>
<evidence type="ECO:0000313" key="6">
    <source>
        <dbReference type="EMBL" id="WAX58779.1"/>
    </source>
</evidence>
<evidence type="ECO:0000256" key="3">
    <source>
        <dbReference type="ARBA" id="ARBA00023163"/>
    </source>
</evidence>
<dbReference type="Gene3D" id="3.40.50.2300">
    <property type="match status" value="2"/>
</dbReference>
<evidence type="ECO:0000313" key="7">
    <source>
        <dbReference type="Proteomes" id="UP001164693"/>
    </source>
</evidence>
<dbReference type="SUPFAM" id="SSF53822">
    <property type="entry name" value="Periplasmic binding protein-like I"/>
    <property type="match status" value="1"/>
</dbReference>
<evidence type="ECO:0000256" key="2">
    <source>
        <dbReference type="ARBA" id="ARBA00023125"/>
    </source>
</evidence>
<evidence type="ECO:0000259" key="5">
    <source>
        <dbReference type="PROSITE" id="PS50932"/>
    </source>
</evidence>
<dbReference type="SMART" id="SM00354">
    <property type="entry name" value="HTH_LACI"/>
    <property type="match status" value="1"/>
</dbReference>
<dbReference type="InterPro" id="IPR000843">
    <property type="entry name" value="HTH_LacI"/>
</dbReference>
<dbReference type="PROSITE" id="PS50932">
    <property type="entry name" value="HTH_LACI_2"/>
    <property type="match status" value="1"/>
</dbReference>
<feature type="region of interest" description="Disordered" evidence="4">
    <location>
        <begin position="1"/>
        <end position="26"/>
    </location>
</feature>
<dbReference type="RefSeq" id="WP_269445323.1">
    <property type="nucleotide sequence ID" value="NZ_CP097463.1"/>
</dbReference>
<sequence>MARTSEPESPPAPAIRQSSAAAHGSSSPTIYDVARAAGVAASTVSRAFSRPGRVNAATAERIRQIAADMGYRTNPMARALLTGKTSMIALLISDITNPYYFEIIRGAQAAAAEAGFTMLLADAQESDRLERQALDRAIPTVEGIVLTSTRMSDSAIRMAAKQRPTVVLNRALADIPSVATDHRYGMFQAVDHLSALGHDHFTYLAGPQAAWADGIRWTSLREVAEQRGFRVHRIGPYAPTVEGGVAAVEDFRQRPTSAVIAYNDLVALGFLRGMAAVGARVPADVSVIGFDNIFGTDLVTPGLTTVAAPLRTLGLTAVRNLLALIDGAHATAREPVMLPSKLVIRQSTARRSRRRTAPEWATVKTSASWRGN</sequence>
<evidence type="ECO:0000256" key="1">
    <source>
        <dbReference type="ARBA" id="ARBA00023015"/>
    </source>
</evidence>
<reference evidence="6" key="1">
    <citation type="submission" date="2022-05" db="EMBL/GenBank/DDBJ databases">
        <title>Jatrophihabitans sp. SB3-54 whole genome sequence.</title>
        <authorList>
            <person name="Suh M.K."/>
            <person name="Eom M.K."/>
            <person name="Kim J.S."/>
            <person name="Kim H.S."/>
            <person name="Do H.E."/>
            <person name="Shin Y.K."/>
            <person name="Lee J.-S."/>
        </authorList>
    </citation>
    <scope>NUCLEOTIDE SEQUENCE</scope>
    <source>
        <strain evidence="6">SB3-54</strain>
    </source>
</reference>
<keyword evidence="7" id="KW-1185">Reference proteome</keyword>
<dbReference type="CDD" id="cd01392">
    <property type="entry name" value="HTH_LacI"/>
    <property type="match status" value="1"/>
</dbReference>
<feature type="domain" description="HTH lacI-type" evidence="5">
    <location>
        <begin position="28"/>
        <end position="82"/>
    </location>
</feature>
<dbReference type="Pfam" id="PF00356">
    <property type="entry name" value="LacI"/>
    <property type="match status" value="1"/>
</dbReference>
<dbReference type="InterPro" id="IPR028082">
    <property type="entry name" value="Peripla_BP_I"/>
</dbReference>
<dbReference type="EMBL" id="CP097463">
    <property type="protein sequence ID" value="WAX58779.1"/>
    <property type="molecule type" value="Genomic_DNA"/>
</dbReference>
<dbReference type="Gene3D" id="1.10.260.40">
    <property type="entry name" value="lambda repressor-like DNA-binding domains"/>
    <property type="match status" value="1"/>
</dbReference>
<dbReference type="Proteomes" id="UP001164693">
    <property type="component" value="Chromosome"/>
</dbReference>
<dbReference type="PANTHER" id="PTHR30146">
    <property type="entry name" value="LACI-RELATED TRANSCRIPTIONAL REPRESSOR"/>
    <property type="match status" value="1"/>
</dbReference>
<dbReference type="InterPro" id="IPR046335">
    <property type="entry name" value="LacI/GalR-like_sensor"/>
</dbReference>
<accession>A0ABY7K1R0</accession>
<dbReference type="PANTHER" id="PTHR30146:SF109">
    <property type="entry name" value="HTH-TYPE TRANSCRIPTIONAL REGULATOR GALS"/>
    <property type="match status" value="1"/>
</dbReference>
<keyword evidence="3" id="KW-0804">Transcription</keyword>
<feature type="compositionally biased region" description="Polar residues" evidence="4">
    <location>
        <begin position="16"/>
        <end position="26"/>
    </location>
</feature>
<keyword evidence="1" id="KW-0805">Transcription regulation</keyword>
<proteinExistence type="predicted"/>
<dbReference type="CDD" id="cd06267">
    <property type="entry name" value="PBP1_LacI_sugar_binding-like"/>
    <property type="match status" value="1"/>
</dbReference>
<organism evidence="6 7">
    <name type="scientific">Jatrophihabitans cynanchi</name>
    <dbReference type="NCBI Taxonomy" id="2944128"/>
    <lineage>
        <taxon>Bacteria</taxon>
        <taxon>Bacillati</taxon>
        <taxon>Actinomycetota</taxon>
        <taxon>Actinomycetes</taxon>
        <taxon>Jatrophihabitantales</taxon>
        <taxon>Jatrophihabitantaceae</taxon>
        <taxon>Jatrophihabitans</taxon>
    </lineage>
</organism>
<dbReference type="InterPro" id="IPR010982">
    <property type="entry name" value="Lambda_DNA-bd_dom_sf"/>
</dbReference>
<protein>
    <submittedName>
        <fullName evidence="6">LacI family transcriptional regulator</fullName>
    </submittedName>
</protein>
<keyword evidence="2" id="KW-0238">DNA-binding</keyword>
<gene>
    <name evidence="6" type="ORF">M6B22_08445</name>
</gene>
<name>A0ABY7K1R0_9ACTN</name>
<evidence type="ECO:0000256" key="4">
    <source>
        <dbReference type="SAM" id="MobiDB-lite"/>
    </source>
</evidence>
<dbReference type="SUPFAM" id="SSF47413">
    <property type="entry name" value="lambda repressor-like DNA-binding domains"/>
    <property type="match status" value="1"/>
</dbReference>